<proteinExistence type="predicted"/>
<evidence type="ECO:0000313" key="2">
    <source>
        <dbReference type="Proteomes" id="UP001595816"/>
    </source>
</evidence>
<evidence type="ECO:0000313" key="1">
    <source>
        <dbReference type="EMBL" id="MFC4134577.1"/>
    </source>
</evidence>
<comment type="caution">
    <text evidence="1">The sequence shown here is derived from an EMBL/GenBank/DDBJ whole genome shotgun (WGS) entry which is preliminary data.</text>
</comment>
<reference evidence="2" key="1">
    <citation type="journal article" date="2019" name="Int. J. Syst. Evol. Microbiol.">
        <title>The Global Catalogue of Microorganisms (GCM) 10K type strain sequencing project: providing services to taxonomists for standard genome sequencing and annotation.</title>
        <authorList>
            <consortium name="The Broad Institute Genomics Platform"/>
            <consortium name="The Broad Institute Genome Sequencing Center for Infectious Disease"/>
            <person name="Wu L."/>
            <person name="Ma J."/>
        </authorList>
    </citation>
    <scope>NUCLEOTIDE SEQUENCE [LARGE SCALE GENOMIC DNA]</scope>
    <source>
        <strain evidence="2">CGMCC 4.7289</strain>
    </source>
</reference>
<dbReference type="EMBL" id="JBHSAY010000015">
    <property type="protein sequence ID" value="MFC4134577.1"/>
    <property type="molecule type" value="Genomic_DNA"/>
</dbReference>
<protein>
    <submittedName>
        <fullName evidence="1">Uncharacterized protein</fullName>
    </submittedName>
</protein>
<dbReference type="RefSeq" id="WP_253761275.1">
    <property type="nucleotide sequence ID" value="NZ_JAMZDZ010000001.1"/>
</dbReference>
<organism evidence="1 2">
    <name type="scientific">Hamadaea flava</name>
    <dbReference type="NCBI Taxonomy" id="1742688"/>
    <lineage>
        <taxon>Bacteria</taxon>
        <taxon>Bacillati</taxon>
        <taxon>Actinomycetota</taxon>
        <taxon>Actinomycetes</taxon>
        <taxon>Micromonosporales</taxon>
        <taxon>Micromonosporaceae</taxon>
        <taxon>Hamadaea</taxon>
    </lineage>
</organism>
<keyword evidence="2" id="KW-1185">Reference proteome</keyword>
<sequence>MTSDETLREYVKRMVDQAPPLSPERRELLRALLRPAVEKADAGFRQRS</sequence>
<dbReference type="Proteomes" id="UP001595816">
    <property type="component" value="Unassembled WGS sequence"/>
</dbReference>
<accession>A0ABV8LVW3</accession>
<gene>
    <name evidence="1" type="ORF">ACFOZ4_28540</name>
</gene>
<name>A0ABV8LVW3_9ACTN</name>